<evidence type="ECO:0000256" key="3">
    <source>
        <dbReference type="ARBA" id="ARBA00022490"/>
    </source>
</evidence>
<evidence type="ECO:0000256" key="5">
    <source>
        <dbReference type="ARBA" id="ARBA00022846"/>
    </source>
</evidence>
<evidence type="ECO:0000313" key="10">
    <source>
        <dbReference type="EMBL" id="KAF0736346.1"/>
    </source>
</evidence>
<dbReference type="SMART" id="SM00698">
    <property type="entry name" value="MORN"/>
    <property type="match status" value="3"/>
</dbReference>
<sequence length="167" mass="18791">MWTPRLSACTKALLTLKVCRMAKADSRQKGTPRLARCIRGDGCTANATGTLFYGREIIGFTHGFLLRSQGMSMQFDGTVFMGEWKNSKRNGWGTCDYAETRDRYEGKWVGDVRCGQGTCTYAAGYVYQGHWAFDKRHGDGRCTYKDGTFYEGHWENNEFCGDGALVL</sequence>
<dbReference type="AlphaFoldDB" id="A0A6G0X8G6"/>
<dbReference type="GO" id="GO:0031514">
    <property type="term" value="C:motile cilium"/>
    <property type="evidence" value="ECO:0007669"/>
    <property type="project" value="UniProtKB-SubCell"/>
</dbReference>
<evidence type="ECO:0000256" key="6">
    <source>
        <dbReference type="ARBA" id="ARBA00023069"/>
    </source>
</evidence>
<keyword evidence="9" id="KW-0732">Signal</keyword>
<dbReference type="Gene3D" id="2.20.110.10">
    <property type="entry name" value="Histone H3 K4-specific methyltransferase SET7/9 N-terminal domain"/>
    <property type="match status" value="2"/>
</dbReference>
<evidence type="ECO:0000256" key="7">
    <source>
        <dbReference type="ARBA" id="ARBA00023212"/>
    </source>
</evidence>
<evidence type="ECO:0000313" key="11">
    <source>
        <dbReference type="Proteomes" id="UP000481153"/>
    </source>
</evidence>
<reference evidence="10 11" key="1">
    <citation type="submission" date="2019-07" db="EMBL/GenBank/DDBJ databases">
        <title>Genomics analysis of Aphanomyces spp. identifies a new class of oomycete effector associated with host adaptation.</title>
        <authorList>
            <person name="Gaulin E."/>
        </authorList>
    </citation>
    <scope>NUCLEOTIDE SEQUENCE [LARGE SCALE GENOMIC DNA]</scope>
    <source>
        <strain evidence="10 11">ATCC 201684</strain>
    </source>
</reference>
<evidence type="ECO:0000256" key="4">
    <source>
        <dbReference type="ARBA" id="ARBA00022737"/>
    </source>
</evidence>
<feature type="chain" id="PRO_5026283945" description="MORN repeat-containing protein 5" evidence="9">
    <location>
        <begin position="25"/>
        <end position="167"/>
    </location>
</feature>
<keyword evidence="3" id="KW-0963">Cytoplasm</keyword>
<accession>A0A6G0X8G6</accession>
<keyword evidence="5" id="KW-0282">Flagellum</keyword>
<dbReference type="VEuPathDB" id="FungiDB:AeMF1_020365"/>
<dbReference type="PANTHER" id="PTHR46613:SF1">
    <property type="entry name" value="RADIAL SPOKE HEAD 10 HOMOLOG B-RELATED"/>
    <property type="match status" value="1"/>
</dbReference>
<dbReference type="InterPro" id="IPR003409">
    <property type="entry name" value="MORN"/>
</dbReference>
<dbReference type="GO" id="GO:0005930">
    <property type="term" value="C:axoneme"/>
    <property type="evidence" value="ECO:0007669"/>
    <property type="project" value="UniProtKB-SubCell"/>
</dbReference>
<evidence type="ECO:0008006" key="12">
    <source>
        <dbReference type="Google" id="ProtNLM"/>
    </source>
</evidence>
<name>A0A6G0X8G6_9STRA</name>
<dbReference type="PANTHER" id="PTHR46613">
    <property type="entry name" value="RADIAL SPOKE HEAD 10 HOMOLOG B-RELATED"/>
    <property type="match status" value="1"/>
</dbReference>
<organism evidence="10 11">
    <name type="scientific">Aphanomyces euteiches</name>
    <dbReference type="NCBI Taxonomy" id="100861"/>
    <lineage>
        <taxon>Eukaryota</taxon>
        <taxon>Sar</taxon>
        <taxon>Stramenopiles</taxon>
        <taxon>Oomycota</taxon>
        <taxon>Saprolegniomycetes</taxon>
        <taxon>Saprolegniales</taxon>
        <taxon>Verrucalvaceae</taxon>
        <taxon>Aphanomyces</taxon>
    </lineage>
</organism>
<dbReference type="Pfam" id="PF02493">
    <property type="entry name" value="MORN"/>
    <property type="match status" value="4"/>
</dbReference>
<dbReference type="EMBL" id="VJMJ01000089">
    <property type="protein sequence ID" value="KAF0736346.1"/>
    <property type="molecule type" value="Genomic_DNA"/>
</dbReference>
<gene>
    <name evidence="10" type="ORF">Ae201684_007366</name>
</gene>
<dbReference type="Proteomes" id="UP000481153">
    <property type="component" value="Unassembled WGS sequence"/>
</dbReference>
<comment type="caution">
    <text evidence="10">The sequence shown here is derived from an EMBL/GenBank/DDBJ whole genome shotgun (WGS) entry which is preliminary data.</text>
</comment>
<keyword evidence="7" id="KW-0206">Cytoskeleton</keyword>
<comment type="subcellular location">
    <subcellularLocation>
        <location evidence="1">Cell projection</location>
        <location evidence="1">Cilium</location>
        <location evidence="1">Flagellum</location>
    </subcellularLocation>
    <subcellularLocation>
        <location evidence="2">Cytoplasm</location>
        <location evidence="2">Cytoskeleton</location>
        <location evidence="2">Cilium axoneme</location>
    </subcellularLocation>
</comment>
<evidence type="ECO:0000256" key="8">
    <source>
        <dbReference type="ARBA" id="ARBA00023273"/>
    </source>
</evidence>
<keyword evidence="4" id="KW-0677">Repeat</keyword>
<evidence type="ECO:0000256" key="2">
    <source>
        <dbReference type="ARBA" id="ARBA00004430"/>
    </source>
</evidence>
<keyword evidence="8" id="KW-0966">Cell projection</keyword>
<keyword evidence="11" id="KW-1185">Reference proteome</keyword>
<keyword evidence="6" id="KW-0969">Cilium</keyword>
<feature type="signal peptide" evidence="9">
    <location>
        <begin position="1"/>
        <end position="24"/>
    </location>
</feature>
<dbReference type="SUPFAM" id="SSF82185">
    <property type="entry name" value="Histone H3 K4-specific methyltransferase SET7/9 N-terminal domain"/>
    <property type="match status" value="1"/>
</dbReference>
<protein>
    <recommendedName>
        <fullName evidence="12">MORN repeat-containing protein 5</fullName>
    </recommendedName>
</protein>
<evidence type="ECO:0000256" key="1">
    <source>
        <dbReference type="ARBA" id="ARBA00004230"/>
    </source>
</evidence>
<proteinExistence type="predicted"/>
<evidence type="ECO:0000256" key="9">
    <source>
        <dbReference type="SAM" id="SignalP"/>
    </source>
</evidence>